<organism evidence="5 6">
    <name type="scientific">Rhodocista pekingensis</name>
    <dbReference type="NCBI Taxonomy" id="201185"/>
    <lineage>
        <taxon>Bacteria</taxon>
        <taxon>Pseudomonadati</taxon>
        <taxon>Pseudomonadota</taxon>
        <taxon>Alphaproteobacteria</taxon>
        <taxon>Rhodospirillales</taxon>
        <taxon>Azospirillaceae</taxon>
        <taxon>Rhodocista</taxon>
    </lineage>
</organism>
<dbReference type="InterPro" id="IPR011006">
    <property type="entry name" value="CheY-like_superfamily"/>
</dbReference>
<dbReference type="Proteomes" id="UP001596456">
    <property type="component" value="Unassembled WGS sequence"/>
</dbReference>
<evidence type="ECO:0000256" key="3">
    <source>
        <dbReference type="SAM" id="MobiDB-lite"/>
    </source>
</evidence>
<evidence type="ECO:0000259" key="4">
    <source>
        <dbReference type="PROSITE" id="PS50110"/>
    </source>
</evidence>
<dbReference type="PROSITE" id="PS50110">
    <property type="entry name" value="RESPONSE_REGULATORY"/>
    <property type="match status" value="1"/>
</dbReference>
<dbReference type="InterPro" id="IPR013249">
    <property type="entry name" value="RNA_pol_sigma70_r4_t2"/>
</dbReference>
<evidence type="ECO:0000313" key="5">
    <source>
        <dbReference type="EMBL" id="MFC7332851.1"/>
    </source>
</evidence>
<reference evidence="6" key="1">
    <citation type="journal article" date="2019" name="Int. J. Syst. Evol. Microbiol.">
        <title>The Global Catalogue of Microorganisms (GCM) 10K type strain sequencing project: providing services to taxonomists for standard genome sequencing and annotation.</title>
        <authorList>
            <consortium name="The Broad Institute Genomics Platform"/>
            <consortium name="The Broad Institute Genome Sequencing Center for Infectious Disease"/>
            <person name="Wu L."/>
            <person name="Ma J."/>
        </authorList>
    </citation>
    <scope>NUCLEOTIDE SEQUENCE [LARGE SCALE GENOMIC DNA]</scope>
    <source>
        <strain evidence="6">CGMCC 1.16275</strain>
    </source>
</reference>
<sequence length="296" mass="31366">MDAISEALLRQVPFLRRYARALTGSPEAGDELVGRALPVALDDPDTYGLGGEGGHDERGRGALYALLNRLQDEADPGSAAGHPSRPPEGGHSPRPPKGGHPMEAALALLPEAERRLFLLVSLEALSFQQAAAVLGVTPDQAHALMADAQEALREALIASIMIVEDDAIIAFDLAETVRGMGHTVCGTAATMESALATARNCHPTLALMDLRLAHGDSGITTAQRLRQSSELPIIFVTAFGDELTRRGLEHLGPVIRKPFTREQIERAITQAVFAPPREARIPALAALTRDPAGGAV</sequence>
<dbReference type="InterPro" id="IPR001789">
    <property type="entry name" value="Sig_transdc_resp-reg_receiver"/>
</dbReference>
<comment type="caution">
    <text evidence="5">The sequence shown here is derived from an EMBL/GenBank/DDBJ whole genome shotgun (WGS) entry which is preliminary data.</text>
</comment>
<evidence type="ECO:0000313" key="6">
    <source>
        <dbReference type="Proteomes" id="UP001596456"/>
    </source>
</evidence>
<dbReference type="Gene3D" id="3.40.50.2300">
    <property type="match status" value="1"/>
</dbReference>
<feature type="region of interest" description="Disordered" evidence="3">
    <location>
        <begin position="74"/>
        <end position="102"/>
    </location>
</feature>
<protein>
    <submittedName>
        <fullName evidence="5">Response regulator</fullName>
    </submittedName>
</protein>
<keyword evidence="6" id="KW-1185">Reference proteome</keyword>
<gene>
    <name evidence="5" type="ORF">ACFQPS_06720</name>
</gene>
<accession>A0ABW2KS70</accession>
<dbReference type="InterPro" id="IPR036388">
    <property type="entry name" value="WH-like_DNA-bd_sf"/>
</dbReference>
<dbReference type="NCBIfam" id="NF006623">
    <property type="entry name" value="PRK09191.1"/>
    <property type="match status" value="1"/>
</dbReference>
<dbReference type="InterPro" id="IPR053866">
    <property type="entry name" value="PhyR_sigma2"/>
</dbReference>
<feature type="domain" description="Response regulatory" evidence="4">
    <location>
        <begin position="159"/>
        <end position="272"/>
    </location>
</feature>
<evidence type="ECO:0000256" key="1">
    <source>
        <dbReference type="ARBA" id="ARBA00022553"/>
    </source>
</evidence>
<dbReference type="PANTHER" id="PTHR44591:SF3">
    <property type="entry name" value="RESPONSE REGULATORY DOMAIN-CONTAINING PROTEIN"/>
    <property type="match status" value="1"/>
</dbReference>
<dbReference type="PANTHER" id="PTHR44591">
    <property type="entry name" value="STRESS RESPONSE REGULATOR PROTEIN 1"/>
    <property type="match status" value="1"/>
</dbReference>
<dbReference type="InterPro" id="IPR050595">
    <property type="entry name" value="Bact_response_regulator"/>
</dbReference>
<dbReference type="Pfam" id="PF00072">
    <property type="entry name" value="Response_reg"/>
    <property type="match status" value="1"/>
</dbReference>
<dbReference type="SUPFAM" id="SSF52172">
    <property type="entry name" value="CheY-like"/>
    <property type="match status" value="1"/>
</dbReference>
<dbReference type="SUPFAM" id="SSF88659">
    <property type="entry name" value="Sigma3 and sigma4 domains of RNA polymerase sigma factors"/>
    <property type="match status" value="1"/>
</dbReference>
<dbReference type="Gene3D" id="1.10.10.10">
    <property type="entry name" value="Winged helix-like DNA-binding domain superfamily/Winged helix DNA-binding domain"/>
    <property type="match status" value="1"/>
</dbReference>
<dbReference type="Pfam" id="PF08281">
    <property type="entry name" value="Sigma70_r4_2"/>
    <property type="match status" value="1"/>
</dbReference>
<dbReference type="RefSeq" id="WP_377357557.1">
    <property type="nucleotide sequence ID" value="NZ_JBHTCM010000007.1"/>
</dbReference>
<dbReference type="Gene3D" id="1.10.1740.10">
    <property type="match status" value="1"/>
</dbReference>
<proteinExistence type="predicted"/>
<evidence type="ECO:0000256" key="2">
    <source>
        <dbReference type="PROSITE-ProRule" id="PRU00169"/>
    </source>
</evidence>
<dbReference type="InterPro" id="IPR013324">
    <property type="entry name" value="RNA_pol_sigma_r3/r4-like"/>
</dbReference>
<dbReference type="EMBL" id="JBHTCM010000007">
    <property type="protein sequence ID" value="MFC7332851.1"/>
    <property type="molecule type" value="Genomic_DNA"/>
</dbReference>
<dbReference type="Pfam" id="PF22029">
    <property type="entry name" value="PhyR_sigma2"/>
    <property type="match status" value="1"/>
</dbReference>
<name>A0ABW2KS70_9PROT</name>
<keyword evidence="1 2" id="KW-0597">Phosphoprotein</keyword>
<feature type="modified residue" description="4-aspartylphosphate" evidence="2">
    <location>
        <position position="209"/>
    </location>
</feature>
<dbReference type="SMART" id="SM00448">
    <property type="entry name" value="REC"/>
    <property type="match status" value="1"/>
</dbReference>